<proteinExistence type="predicted"/>
<dbReference type="EMBL" id="CATQJA010002595">
    <property type="protein sequence ID" value="CAJ0572287.1"/>
    <property type="molecule type" value="Genomic_DNA"/>
</dbReference>
<evidence type="ECO:0000313" key="2">
    <source>
        <dbReference type="Proteomes" id="UP001177023"/>
    </source>
</evidence>
<comment type="caution">
    <text evidence="1">The sequence shown here is derived from an EMBL/GenBank/DDBJ whole genome shotgun (WGS) entry which is preliminary data.</text>
</comment>
<dbReference type="Proteomes" id="UP001177023">
    <property type="component" value="Unassembled WGS sequence"/>
</dbReference>
<dbReference type="AlphaFoldDB" id="A0AA36CND7"/>
<evidence type="ECO:0000313" key="1">
    <source>
        <dbReference type="EMBL" id="CAJ0572287.1"/>
    </source>
</evidence>
<reference evidence="1" key="1">
    <citation type="submission" date="2023-06" db="EMBL/GenBank/DDBJ databases">
        <authorList>
            <person name="Delattre M."/>
        </authorList>
    </citation>
    <scope>NUCLEOTIDE SEQUENCE</scope>
    <source>
        <strain evidence="1">AF72</strain>
    </source>
</reference>
<gene>
    <name evidence="1" type="ORF">MSPICULIGERA_LOCUS10676</name>
</gene>
<name>A0AA36CND7_9BILA</name>
<sequence>MERMQNFMAQFHDRFPHIGLQNQNSIFLSNKPVLDLVSGLPNKIPHDNAASYGDLSNQNIIVIANKGKSSWRSSTTVFFTKDCKIKSRRPGTNRDRQRAMALFRYTKTSVHQFSNQVLGK</sequence>
<feature type="non-terminal residue" evidence="1">
    <location>
        <position position="1"/>
    </location>
</feature>
<accession>A0AA36CND7</accession>
<keyword evidence="2" id="KW-1185">Reference proteome</keyword>
<protein>
    <submittedName>
        <fullName evidence="1">Uncharacterized protein</fullName>
    </submittedName>
</protein>
<organism evidence="1 2">
    <name type="scientific">Mesorhabditis spiculigera</name>
    <dbReference type="NCBI Taxonomy" id="96644"/>
    <lineage>
        <taxon>Eukaryota</taxon>
        <taxon>Metazoa</taxon>
        <taxon>Ecdysozoa</taxon>
        <taxon>Nematoda</taxon>
        <taxon>Chromadorea</taxon>
        <taxon>Rhabditida</taxon>
        <taxon>Rhabditina</taxon>
        <taxon>Rhabditomorpha</taxon>
        <taxon>Rhabditoidea</taxon>
        <taxon>Rhabditidae</taxon>
        <taxon>Mesorhabditinae</taxon>
        <taxon>Mesorhabditis</taxon>
    </lineage>
</organism>